<evidence type="ECO:0000313" key="4">
    <source>
        <dbReference type="Proteomes" id="UP000436016"/>
    </source>
</evidence>
<comment type="similarity">
    <text evidence="1">Belongs to the AHA1 family.</text>
</comment>
<evidence type="ECO:0000256" key="1">
    <source>
        <dbReference type="ARBA" id="ARBA00006817"/>
    </source>
</evidence>
<reference evidence="3 4" key="1">
    <citation type="submission" date="2019-12" db="EMBL/GenBank/DDBJ databases">
        <title>Strain KN286 was isolated from seawater, which was collected from Caroline Seamount in the tropical western Pacific.</title>
        <authorList>
            <person name="Wang Q."/>
        </authorList>
    </citation>
    <scope>NUCLEOTIDE SEQUENCE [LARGE SCALE GENOMIC DNA]</scope>
    <source>
        <strain evidence="3 4">KN286</strain>
    </source>
</reference>
<dbReference type="InterPro" id="IPR013538">
    <property type="entry name" value="ASHA1/2-like_C"/>
</dbReference>
<organism evidence="3 4">
    <name type="scientific">Oceanomicrobium pacificus</name>
    <dbReference type="NCBI Taxonomy" id="2692916"/>
    <lineage>
        <taxon>Bacteria</taxon>
        <taxon>Pseudomonadati</taxon>
        <taxon>Pseudomonadota</taxon>
        <taxon>Alphaproteobacteria</taxon>
        <taxon>Rhodobacterales</taxon>
        <taxon>Paracoccaceae</taxon>
        <taxon>Oceanomicrobium</taxon>
    </lineage>
</organism>
<evidence type="ECO:0000259" key="2">
    <source>
        <dbReference type="Pfam" id="PF08327"/>
    </source>
</evidence>
<dbReference type="Pfam" id="PF08327">
    <property type="entry name" value="AHSA1"/>
    <property type="match status" value="1"/>
</dbReference>
<proteinExistence type="inferred from homology"/>
<comment type="caution">
    <text evidence="3">The sequence shown here is derived from an EMBL/GenBank/DDBJ whole genome shotgun (WGS) entry which is preliminary data.</text>
</comment>
<dbReference type="Gene3D" id="3.30.530.20">
    <property type="match status" value="1"/>
</dbReference>
<dbReference type="CDD" id="cd07814">
    <property type="entry name" value="SRPBCC_CalC_Aha1-like"/>
    <property type="match status" value="1"/>
</dbReference>
<name>A0A6B0TTN5_9RHOB</name>
<protein>
    <submittedName>
        <fullName evidence="3">SRPBCC domain-containing protein</fullName>
    </submittedName>
</protein>
<dbReference type="RefSeq" id="WP_160852131.1">
    <property type="nucleotide sequence ID" value="NZ_WUWG01000001.1"/>
</dbReference>
<dbReference type="AlphaFoldDB" id="A0A6B0TTN5"/>
<keyword evidence="4" id="KW-1185">Reference proteome</keyword>
<gene>
    <name evidence="3" type="ORF">GSH16_03975</name>
</gene>
<evidence type="ECO:0000313" key="3">
    <source>
        <dbReference type="EMBL" id="MXU64594.1"/>
    </source>
</evidence>
<accession>A0A6B0TTN5</accession>
<dbReference type="Proteomes" id="UP000436016">
    <property type="component" value="Unassembled WGS sequence"/>
</dbReference>
<feature type="domain" description="Activator of Hsp90 ATPase homologue 1/2-like C-terminal" evidence="2">
    <location>
        <begin position="14"/>
        <end position="159"/>
    </location>
</feature>
<dbReference type="EMBL" id="WUWG01000001">
    <property type="protein sequence ID" value="MXU64594.1"/>
    <property type="molecule type" value="Genomic_DNA"/>
</dbReference>
<sequence>MTDVPTYVLERNFDAPRALVWKAWTDPELLARWYGPGVETIIHALSVREGGAWLCEMRWGDNANFQRADYTEVVEPERLVWLHTVTDADWQPAPNPMMPDWPRTLLTVVTFEARGDKTFLRLTWTPHKATDAEIACFAGAMSGLDQGWGKGMEILADVLAELME</sequence>
<dbReference type="SUPFAM" id="SSF55961">
    <property type="entry name" value="Bet v1-like"/>
    <property type="match status" value="1"/>
</dbReference>
<dbReference type="InterPro" id="IPR023393">
    <property type="entry name" value="START-like_dom_sf"/>
</dbReference>